<dbReference type="Pfam" id="PF00725">
    <property type="entry name" value="3HCDH"/>
    <property type="match status" value="1"/>
</dbReference>
<dbReference type="EMBL" id="JAVRHL010000006">
    <property type="protein sequence ID" value="MDT0684565.1"/>
    <property type="molecule type" value="Genomic_DNA"/>
</dbReference>
<evidence type="ECO:0000313" key="4">
    <source>
        <dbReference type="EMBL" id="MDT0684565.1"/>
    </source>
</evidence>
<protein>
    <submittedName>
        <fullName evidence="4">3-hydroxyacyl-CoA dehydrogenase NAD-binding domain-containing protein</fullName>
    </submittedName>
</protein>
<evidence type="ECO:0000313" key="5">
    <source>
        <dbReference type="Proteomes" id="UP001265259"/>
    </source>
</evidence>
<dbReference type="PANTHER" id="PTHR48075:SF5">
    <property type="entry name" value="3-HYDROXYBUTYRYL-COA DEHYDROGENASE"/>
    <property type="match status" value="1"/>
</dbReference>
<evidence type="ECO:0000256" key="1">
    <source>
        <dbReference type="ARBA" id="ARBA00023002"/>
    </source>
</evidence>
<dbReference type="Gene3D" id="1.10.1040.10">
    <property type="entry name" value="N-(1-d-carboxylethyl)-l-norvaline Dehydrogenase, domain 2"/>
    <property type="match status" value="1"/>
</dbReference>
<accession>A0ABU3DLI8</accession>
<organism evidence="4 5">
    <name type="scientific">Tropicimonas omnivorans</name>
    <dbReference type="NCBI Taxonomy" id="3075590"/>
    <lineage>
        <taxon>Bacteria</taxon>
        <taxon>Pseudomonadati</taxon>
        <taxon>Pseudomonadota</taxon>
        <taxon>Alphaproteobacteria</taxon>
        <taxon>Rhodobacterales</taxon>
        <taxon>Roseobacteraceae</taxon>
        <taxon>Tropicimonas</taxon>
    </lineage>
</organism>
<feature type="domain" description="3-hydroxyacyl-CoA dehydrogenase C-terminal" evidence="2">
    <location>
        <begin position="179"/>
        <end position="244"/>
    </location>
</feature>
<dbReference type="RefSeq" id="WP_311694184.1">
    <property type="nucleotide sequence ID" value="NZ_JAVRHL010000006.1"/>
</dbReference>
<dbReference type="Gene3D" id="3.40.50.720">
    <property type="entry name" value="NAD(P)-binding Rossmann-like Domain"/>
    <property type="match status" value="1"/>
</dbReference>
<dbReference type="InterPro" id="IPR006176">
    <property type="entry name" value="3-OHacyl-CoA_DH_NAD-bd"/>
</dbReference>
<feature type="domain" description="3-hydroxyacyl-CoA dehydrogenase NAD binding" evidence="3">
    <location>
        <begin position="4"/>
        <end position="174"/>
    </location>
</feature>
<dbReference type="Pfam" id="PF02737">
    <property type="entry name" value="3HCDH_N"/>
    <property type="match status" value="1"/>
</dbReference>
<dbReference type="PANTHER" id="PTHR48075">
    <property type="entry name" value="3-HYDROXYACYL-COA DEHYDROGENASE FAMILY PROTEIN"/>
    <property type="match status" value="1"/>
</dbReference>
<dbReference type="InterPro" id="IPR013328">
    <property type="entry name" value="6PGD_dom2"/>
</dbReference>
<dbReference type="InterPro" id="IPR008927">
    <property type="entry name" value="6-PGluconate_DH-like_C_sf"/>
</dbReference>
<evidence type="ECO:0000259" key="2">
    <source>
        <dbReference type="Pfam" id="PF00725"/>
    </source>
</evidence>
<name>A0ABU3DLI8_9RHOB</name>
<evidence type="ECO:0000259" key="3">
    <source>
        <dbReference type="Pfam" id="PF02737"/>
    </source>
</evidence>
<reference evidence="4 5" key="1">
    <citation type="submission" date="2023-09" db="EMBL/GenBank/DDBJ databases">
        <authorList>
            <person name="Rey-Velasco X."/>
        </authorList>
    </citation>
    <scope>NUCLEOTIDE SEQUENCE [LARGE SCALE GENOMIC DNA]</scope>
    <source>
        <strain evidence="4 5">F158</strain>
    </source>
</reference>
<gene>
    <name evidence="4" type="ORF">RM543_18000</name>
</gene>
<dbReference type="SUPFAM" id="SSF51735">
    <property type="entry name" value="NAD(P)-binding Rossmann-fold domains"/>
    <property type="match status" value="1"/>
</dbReference>
<dbReference type="InterPro" id="IPR006108">
    <property type="entry name" value="3HC_DH_C"/>
</dbReference>
<dbReference type="InterPro" id="IPR036291">
    <property type="entry name" value="NAD(P)-bd_dom_sf"/>
</dbReference>
<sequence length="312" mass="32648">MSRVLVLGGGLIGAGWAAAFAGAGHETVVLDPAPDAAERCARVWDEARPVLAALGRPVADAAPRVVGQAEEVGPVHLVQEALPEDLALKHRALIALEPFLSPNAVVASSSSGLTAEEIAAPLAHPDRLLIAHPCNPPYLMPTVEIATGPRTSEAAAAKAVALYTSMGKTVLQLKRPVPGHLVNRLQAALWREAVHLVAEGVASVEDVERAVQIGLAPRWCLMGPSAVFHLADEANGMAGFCRTLGPAFERLWGDLGTPSLDEKVARVLDAGMRAADPRPVTEIAAARDRDLPRLMKAVAVLPGDAPEVDTSD</sequence>
<proteinExistence type="predicted"/>
<keyword evidence="1" id="KW-0560">Oxidoreductase</keyword>
<comment type="caution">
    <text evidence="4">The sequence shown here is derived from an EMBL/GenBank/DDBJ whole genome shotgun (WGS) entry which is preliminary data.</text>
</comment>
<dbReference type="Proteomes" id="UP001265259">
    <property type="component" value="Unassembled WGS sequence"/>
</dbReference>
<dbReference type="SUPFAM" id="SSF48179">
    <property type="entry name" value="6-phosphogluconate dehydrogenase C-terminal domain-like"/>
    <property type="match status" value="1"/>
</dbReference>
<keyword evidence="5" id="KW-1185">Reference proteome</keyword>